<comment type="similarity">
    <text evidence="2">Belongs to the bacterial solute-binding protein SsuA/TauA family.</text>
</comment>
<dbReference type="GO" id="GO:0042597">
    <property type="term" value="C:periplasmic space"/>
    <property type="evidence" value="ECO:0007669"/>
    <property type="project" value="UniProtKB-SubCell"/>
</dbReference>
<dbReference type="PANTHER" id="PTHR30024:SF47">
    <property type="entry name" value="TAURINE-BINDING PERIPLASMIC PROTEIN"/>
    <property type="match status" value="1"/>
</dbReference>
<sequence>MSAPRGNIFTRESALGPAVSRRQALRAGAALFGGLGLGALLVACGEAAPAAVDANGNPLRPIKVGAVQPGTAGSVIDPITEQFGLEAKHGLDLLRDGGGGVGTGQENLLTGLLDTFAFGPLGATEANIAGHDVVIVGPQLWNHGRWLVPADSDINSVEDLRGKRIGVQPASSDTYKAAALALAVNGIDFEREFQIFPGQPIANLALYERGDLDAIIAIEPNATRLVAQGNRQVATVSELWQKGTGDSNPLFLNGAAFNRSWLEGNRDTAARFVALRSEANALITNDPALLAANYEAFGIPAEEEAAIDLLPQRLRDIYPSAWDPSVFANMDKQIRVALDIGLLSRTAERPVYESLS</sequence>
<protein>
    <recommendedName>
        <fullName evidence="6">ABC transporter substrate-binding protein</fullName>
    </recommendedName>
</protein>
<reference evidence="4" key="1">
    <citation type="journal article" date="2014" name="Int. J. Syst. Evol. Microbiol.">
        <title>Complete genome sequence of Corynebacterium casei LMG S-19264T (=DSM 44701T), isolated from a smear-ripened cheese.</title>
        <authorList>
            <consortium name="US DOE Joint Genome Institute (JGI-PGF)"/>
            <person name="Walter F."/>
            <person name="Albersmeier A."/>
            <person name="Kalinowski J."/>
            <person name="Ruckert C."/>
        </authorList>
    </citation>
    <scope>NUCLEOTIDE SEQUENCE</scope>
    <source>
        <strain evidence="4">CGMCC 4.3508</strain>
    </source>
</reference>
<keyword evidence="3" id="KW-0732">Signal</keyword>
<organism evidence="4 5">
    <name type="scientific">Nocardia jinanensis</name>
    <dbReference type="NCBI Taxonomy" id="382504"/>
    <lineage>
        <taxon>Bacteria</taxon>
        <taxon>Bacillati</taxon>
        <taxon>Actinomycetota</taxon>
        <taxon>Actinomycetes</taxon>
        <taxon>Mycobacteriales</taxon>
        <taxon>Nocardiaceae</taxon>
        <taxon>Nocardia</taxon>
    </lineage>
</organism>
<reference evidence="4" key="2">
    <citation type="submission" date="2020-09" db="EMBL/GenBank/DDBJ databases">
        <authorList>
            <person name="Sun Q."/>
            <person name="Zhou Y."/>
        </authorList>
    </citation>
    <scope>NUCLEOTIDE SEQUENCE</scope>
    <source>
        <strain evidence="4">CGMCC 4.3508</strain>
    </source>
</reference>
<dbReference type="AlphaFoldDB" id="A0A917RQA0"/>
<dbReference type="PANTHER" id="PTHR30024">
    <property type="entry name" value="ALIPHATIC SULFONATES-BINDING PROTEIN-RELATED"/>
    <property type="match status" value="1"/>
</dbReference>
<comment type="subcellular location">
    <subcellularLocation>
        <location evidence="1">Periplasm</location>
    </subcellularLocation>
</comment>
<dbReference type="PROSITE" id="PS51318">
    <property type="entry name" value="TAT"/>
    <property type="match status" value="1"/>
</dbReference>
<evidence type="ECO:0000256" key="3">
    <source>
        <dbReference type="ARBA" id="ARBA00022729"/>
    </source>
</evidence>
<dbReference type="Gene3D" id="3.40.190.10">
    <property type="entry name" value="Periplasmic binding protein-like II"/>
    <property type="match status" value="2"/>
</dbReference>
<dbReference type="SUPFAM" id="SSF53850">
    <property type="entry name" value="Periplasmic binding protein-like II"/>
    <property type="match status" value="1"/>
</dbReference>
<evidence type="ECO:0000313" key="5">
    <source>
        <dbReference type="Proteomes" id="UP000638263"/>
    </source>
</evidence>
<dbReference type="RefSeq" id="WP_058856053.1">
    <property type="nucleotide sequence ID" value="NZ_BMMH01000006.1"/>
</dbReference>
<evidence type="ECO:0000313" key="4">
    <source>
        <dbReference type="EMBL" id="GGL17577.1"/>
    </source>
</evidence>
<evidence type="ECO:0008006" key="6">
    <source>
        <dbReference type="Google" id="ProtNLM"/>
    </source>
</evidence>
<dbReference type="InterPro" id="IPR006311">
    <property type="entry name" value="TAT_signal"/>
</dbReference>
<dbReference type="Proteomes" id="UP000638263">
    <property type="component" value="Unassembled WGS sequence"/>
</dbReference>
<keyword evidence="5" id="KW-1185">Reference proteome</keyword>
<evidence type="ECO:0000256" key="1">
    <source>
        <dbReference type="ARBA" id="ARBA00004418"/>
    </source>
</evidence>
<dbReference type="Pfam" id="PF12974">
    <property type="entry name" value="Phosphonate-bd"/>
    <property type="match status" value="1"/>
</dbReference>
<proteinExistence type="inferred from homology"/>
<gene>
    <name evidence="4" type="ORF">GCM10011588_35390</name>
</gene>
<name>A0A917RQA0_9NOCA</name>
<accession>A0A917RQA0</accession>
<evidence type="ECO:0000256" key="2">
    <source>
        <dbReference type="ARBA" id="ARBA00010742"/>
    </source>
</evidence>
<dbReference type="EMBL" id="BMMH01000006">
    <property type="protein sequence ID" value="GGL17577.1"/>
    <property type="molecule type" value="Genomic_DNA"/>
</dbReference>
<comment type="caution">
    <text evidence="4">The sequence shown here is derived from an EMBL/GenBank/DDBJ whole genome shotgun (WGS) entry which is preliminary data.</text>
</comment>